<dbReference type="SUPFAM" id="SSF56672">
    <property type="entry name" value="DNA/RNA polymerases"/>
    <property type="match status" value="1"/>
</dbReference>
<dbReference type="AlphaFoldDB" id="A0A1S7LGR3"/>
<dbReference type="Gene3D" id="3.30.1490.100">
    <property type="entry name" value="DNA polymerase, Y-family, little finger domain"/>
    <property type="match status" value="1"/>
</dbReference>
<organism evidence="7">
    <name type="scientific">Magnetococcus massalia (strain MO-1)</name>
    <dbReference type="NCBI Taxonomy" id="451514"/>
    <lineage>
        <taxon>Bacteria</taxon>
        <taxon>Pseudomonadati</taxon>
        <taxon>Pseudomonadota</taxon>
        <taxon>Magnetococcia</taxon>
        <taxon>Magnetococcales</taxon>
        <taxon>Magnetococcaceae</taxon>
        <taxon>Magnetococcus</taxon>
    </lineage>
</organism>
<dbReference type="PANTHER" id="PTHR11076:SF34">
    <property type="entry name" value="PROTEIN UMUC"/>
    <property type="match status" value="1"/>
</dbReference>
<dbReference type="InterPro" id="IPR017961">
    <property type="entry name" value="DNA_pol_Y-fam_little_finger"/>
</dbReference>
<evidence type="ECO:0000256" key="2">
    <source>
        <dbReference type="ARBA" id="ARBA00022763"/>
    </source>
</evidence>
<name>A0A1S7LGR3_MAGMO</name>
<dbReference type="EC" id="2.7.7.7" evidence="7"/>
<keyword evidence="4" id="KW-0234">DNA repair</keyword>
<evidence type="ECO:0000259" key="6">
    <source>
        <dbReference type="PROSITE" id="PS50173"/>
    </source>
</evidence>
<feature type="domain" description="UmuC" evidence="6">
    <location>
        <begin position="11"/>
        <end position="195"/>
    </location>
</feature>
<dbReference type="Gene3D" id="3.30.70.270">
    <property type="match status" value="1"/>
</dbReference>
<dbReference type="Gene3D" id="3.40.1170.60">
    <property type="match status" value="1"/>
</dbReference>
<evidence type="ECO:0000256" key="4">
    <source>
        <dbReference type="ARBA" id="ARBA00023204"/>
    </source>
</evidence>
<gene>
    <name evidence="7" type="ORF">MAGMO_1073</name>
</gene>
<dbReference type="Gene3D" id="1.10.150.20">
    <property type="entry name" value="5' to 3' exonuclease, C-terminal subdomain"/>
    <property type="match status" value="1"/>
</dbReference>
<dbReference type="PROSITE" id="PS50173">
    <property type="entry name" value="UMUC"/>
    <property type="match status" value="1"/>
</dbReference>
<dbReference type="Pfam" id="PF11799">
    <property type="entry name" value="IMS_C"/>
    <property type="match status" value="1"/>
</dbReference>
<evidence type="ECO:0000256" key="5">
    <source>
        <dbReference type="ARBA" id="ARBA00023236"/>
    </source>
</evidence>
<dbReference type="GO" id="GO:0003684">
    <property type="term" value="F:damaged DNA binding"/>
    <property type="evidence" value="ECO:0007669"/>
    <property type="project" value="InterPro"/>
</dbReference>
<dbReference type="NCBIfam" id="NF002955">
    <property type="entry name" value="PRK03609.1"/>
    <property type="match status" value="1"/>
</dbReference>
<dbReference type="SUPFAM" id="SSF100879">
    <property type="entry name" value="Lesion bypass DNA polymerase (Y-family), little finger domain"/>
    <property type="match status" value="1"/>
</dbReference>
<proteinExistence type="inferred from homology"/>
<dbReference type="InterPro" id="IPR036775">
    <property type="entry name" value="DNA_pol_Y-fam_lit_finger_sf"/>
</dbReference>
<dbReference type="GO" id="GO:0003887">
    <property type="term" value="F:DNA-directed DNA polymerase activity"/>
    <property type="evidence" value="ECO:0007669"/>
    <property type="project" value="UniProtKB-KW"/>
</dbReference>
<dbReference type="InterPro" id="IPR025188">
    <property type="entry name" value="DUF4113"/>
</dbReference>
<dbReference type="Pfam" id="PF00817">
    <property type="entry name" value="IMS"/>
    <property type="match status" value="1"/>
</dbReference>
<dbReference type="Pfam" id="PF13438">
    <property type="entry name" value="DUF4113"/>
    <property type="match status" value="1"/>
</dbReference>
<keyword evidence="7" id="KW-0548">Nucleotidyltransferase</keyword>
<keyword evidence="5" id="KW-0742">SOS response</keyword>
<reference evidence="7" key="1">
    <citation type="submission" date="2015-04" db="EMBL/GenBank/DDBJ databases">
        <authorList>
            <person name="Syromyatnikov M.Y."/>
            <person name="Popov V.N."/>
        </authorList>
    </citation>
    <scope>NUCLEOTIDE SEQUENCE</scope>
    <source>
        <strain evidence="7">MO-1</strain>
    </source>
</reference>
<keyword evidence="3" id="KW-0741">SOS mutagenesis</keyword>
<dbReference type="InterPro" id="IPR043502">
    <property type="entry name" value="DNA/RNA_pol_sf"/>
</dbReference>
<evidence type="ECO:0000256" key="1">
    <source>
        <dbReference type="ARBA" id="ARBA00010945"/>
    </source>
</evidence>
<dbReference type="GO" id="GO:0009432">
    <property type="term" value="P:SOS response"/>
    <property type="evidence" value="ECO:0007669"/>
    <property type="project" value="UniProtKB-KW"/>
</dbReference>
<dbReference type="InterPro" id="IPR050116">
    <property type="entry name" value="DNA_polymerase-Y"/>
</dbReference>
<comment type="similarity">
    <text evidence="1">Belongs to the DNA polymerase type-Y family.</text>
</comment>
<keyword evidence="7" id="KW-0808">Transferase</keyword>
<protein>
    <submittedName>
        <fullName evidence="7">DNA-directed DNA polymerase</fullName>
        <ecNumber evidence="7">2.7.7.7</ecNumber>
    </submittedName>
</protein>
<accession>A0A1S7LGR3</accession>
<keyword evidence="2" id="KW-0227">DNA damage</keyword>
<dbReference type="EMBL" id="LO017727">
    <property type="protein sequence ID" value="CRH05267.1"/>
    <property type="molecule type" value="Genomic_DNA"/>
</dbReference>
<dbReference type="GO" id="GO:0042276">
    <property type="term" value="P:error-prone translesion synthesis"/>
    <property type="evidence" value="ECO:0007669"/>
    <property type="project" value="TreeGrafter"/>
</dbReference>
<keyword evidence="7" id="KW-0239">DNA-directed DNA polymerase</keyword>
<evidence type="ECO:0000313" key="7">
    <source>
        <dbReference type="EMBL" id="CRH05267.1"/>
    </source>
</evidence>
<dbReference type="CDD" id="cd01700">
    <property type="entry name" value="PolY_Pol_V_umuC"/>
    <property type="match status" value="1"/>
</dbReference>
<dbReference type="InterPro" id="IPR001126">
    <property type="entry name" value="UmuC"/>
</dbReference>
<dbReference type="GO" id="GO:0006281">
    <property type="term" value="P:DNA repair"/>
    <property type="evidence" value="ECO:0007669"/>
    <property type="project" value="UniProtKB-KW"/>
</dbReference>
<evidence type="ECO:0000256" key="3">
    <source>
        <dbReference type="ARBA" id="ARBA00023199"/>
    </source>
</evidence>
<dbReference type="GO" id="GO:0005829">
    <property type="term" value="C:cytosol"/>
    <property type="evidence" value="ECO:0007669"/>
    <property type="project" value="TreeGrafter"/>
</dbReference>
<sequence length="430" mass="48582">MADLTHRSTSFALVDCNNFYVSCERLFQPALENHPVIVLSNNDGCAIARSNEAKQLGIAMGAPFHKIERLIEAHDVKVFSSNFALYGDLSARVMSTLQSMAPKVEIYSIDEAFLDLSGMSAAMRAELCQALRQKIKRWTGIPVSIGIGPTKTLAKVANYHAKRAPRTHGVLDITRHTWRERALKKLQVGDVWGVGRRWAEKLQEQGIHTAWQLSRQPPPLVRKRFNVVLERTVRELDGQIAISMEEQPPARQSIATTRTFGEKIHSLAPMREAVSTFTARAAEKLRRHQLLAGALQIFITTNRFSERDQQYKNSITLTLPESSDDSFLLIETALEGLSRIYRPGFRYQKAGVILLALQPARPFQRNLFAPPVKHPQAQELMQVMDRLNQEMGRGTVRFGAEGLSQTGWKMRQLRKSPAYTTRWEELAQIG</sequence>
<dbReference type="PANTHER" id="PTHR11076">
    <property type="entry name" value="DNA REPAIR POLYMERASE UMUC / TRANSFERASE FAMILY MEMBER"/>
    <property type="match status" value="1"/>
</dbReference>
<dbReference type="InterPro" id="IPR043128">
    <property type="entry name" value="Rev_trsase/Diguanyl_cyclase"/>
</dbReference>